<evidence type="ECO:0000256" key="4">
    <source>
        <dbReference type="ARBA" id="ARBA00032419"/>
    </source>
</evidence>
<proteinExistence type="inferred from homology"/>
<evidence type="ECO:0000256" key="3">
    <source>
        <dbReference type="ARBA" id="ARBA00023127"/>
    </source>
</evidence>
<gene>
    <name evidence="7" type="ORF">CVLEPA_LOCUS11683</name>
</gene>
<dbReference type="InterPro" id="IPR006671">
    <property type="entry name" value="Cyclin_N"/>
</dbReference>
<dbReference type="Gene3D" id="1.10.472.10">
    <property type="entry name" value="Cyclin-like"/>
    <property type="match status" value="2"/>
</dbReference>
<dbReference type="CDD" id="cd20534">
    <property type="entry name" value="CYCLIN_CCNM_CCNQ_rpt1"/>
    <property type="match status" value="1"/>
</dbReference>
<dbReference type="SUPFAM" id="SSF47954">
    <property type="entry name" value="Cyclin-like"/>
    <property type="match status" value="2"/>
</dbReference>
<feature type="domain" description="Cyclin-like" evidence="6">
    <location>
        <begin position="137"/>
        <end position="229"/>
    </location>
</feature>
<dbReference type="InterPro" id="IPR036915">
    <property type="entry name" value="Cyclin-like_sf"/>
</dbReference>
<organism evidence="7 8">
    <name type="scientific">Clavelina lepadiformis</name>
    <name type="common">Light-bulb sea squirt</name>
    <name type="synonym">Ascidia lepadiformis</name>
    <dbReference type="NCBI Taxonomy" id="159417"/>
    <lineage>
        <taxon>Eukaryota</taxon>
        <taxon>Metazoa</taxon>
        <taxon>Chordata</taxon>
        <taxon>Tunicata</taxon>
        <taxon>Ascidiacea</taxon>
        <taxon>Aplousobranchia</taxon>
        <taxon>Clavelinidae</taxon>
        <taxon>Clavelina</taxon>
    </lineage>
</organism>
<evidence type="ECO:0000259" key="6">
    <source>
        <dbReference type="SMART" id="SM00385"/>
    </source>
</evidence>
<evidence type="ECO:0000256" key="1">
    <source>
        <dbReference type="ARBA" id="ARBA00010390"/>
    </source>
</evidence>
<dbReference type="Pfam" id="PF00134">
    <property type="entry name" value="Cyclin_N"/>
    <property type="match status" value="1"/>
</dbReference>
<evidence type="ECO:0000256" key="5">
    <source>
        <dbReference type="RuleBase" id="RU000383"/>
    </source>
</evidence>
<sequence>MDMTTFVSCTMTDEQQHRLAVKFIFKCCPKLNLNDTTLSSACVLYHRFYNHCEVEDYDQYTIAATAIYLATKVEEQHTRLRDIVNVCHRTKHPSRPLLELNLEFWNLRDTIAACELFMMRVLKFEVTYVHPHKYLLHYLMSLSNLFRKRDWRHYPISDTAWSILRDSFLSSSCLEHAPQLHAIAAIDLALQCCKVEVPLSKHAKFPWWKALYDACSYKDIVKVQVDMVDVYEIVSAEPS</sequence>
<evidence type="ECO:0000313" key="8">
    <source>
        <dbReference type="Proteomes" id="UP001642483"/>
    </source>
</evidence>
<dbReference type="PANTHER" id="PTHR10026">
    <property type="entry name" value="CYCLIN"/>
    <property type="match status" value="1"/>
</dbReference>
<dbReference type="InterPro" id="IPR043198">
    <property type="entry name" value="Cyclin/Ssn8"/>
</dbReference>
<name>A0ABP0FSP7_CLALP</name>
<dbReference type="SMART" id="SM00385">
    <property type="entry name" value="CYCLIN"/>
    <property type="match status" value="2"/>
</dbReference>
<comment type="similarity">
    <text evidence="1">Belongs to the cyclin family. Cyclin-like FAM58 subfamily.</text>
</comment>
<keyword evidence="3 5" id="KW-0195">Cyclin</keyword>
<accession>A0ABP0FSP7</accession>
<protein>
    <recommendedName>
        <fullName evidence="2">Cyclin-Q</fullName>
    </recommendedName>
    <alternativeName>
        <fullName evidence="4">Cyclin-related protein FAM58A</fullName>
    </alternativeName>
</protein>
<dbReference type="CDD" id="cd20535">
    <property type="entry name" value="CYCLIN_CCNM_CCNQ_rpt2"/>
    <property type="match status" value="1"/>
</dbReference>
<dbReference type="Proteomes" id="UP001642483">
    <property type="component" value="Unassembled WGS sequence"/>
</dbReference>
<feature type="domain" description="Cyclin-like" evidence="6">
    <location>
        <begin position="22"/>
        <end position="120"/>
    </location>
</feature>
<reference evidence="7 8" key="1">
    <citation type="submission" date="2024-02" db="EMBL/GenBank/DDBJ databases">
        <authorList>
            <person name="Daric V."/>
            <person name="Darras S."/>
        </authorList>
    </citation>
    <scope>NUCLEOTIDE SEQUENCE [LARGE SCALE GENOMIC DNA]</scope>
</reference>
<dbReference type="InterPro" id="IPR048053">
    <property type="entry name" value="Cyclin-Q_second_cyclin_box"/>
</dbReference>
<dbReference type="InterPro" id="IPR013763">
    <property type="entry name" value="Cyclin-like_dom"/>
</dbReference>
<dbReference type="EMBL" id="CAWYQH010000079">
    <property type="protein sequence ID" value="CAK8681487.1"/>
    <property type="molecule type" value="Genomic_DNA"/>
</dbReference>
<dbReference type="InterPro" id="IPR048055">
    <property type="entry name" value="Cyclin-Q_first_cyclin_box"/>
</dbReference>
<keyword evidence="8" id="KW-1185">Reference proteome</keyword>
<comment type="caution">
    <text evidence="7">The sequence shown here is derived from an EMBL/GenBank/DDBJ whole genome shotgun (WGS) entry which is preliminary data.</text>
</comment>
<dbReference type="PIRSF" id="PIRSF028758">
    <property type="entry name" value="Cyclin, C/H/G types"/>
    <property type="match status" value="1"/>
</dbReference>
<evidence type="ECO:0000313" key="7">
    <source>
        <dbReference type="EMBL" id="CAK8681487.1"/>
    </source>
</evidence>
<evidence type="ECO:0000256" key="2">
    <source>
        <dbReference type="ARBA" id="ARBA00019501"/>
    </source>
</evidence>